<dbReference type="RefSeq" id="YP_010110983.1">
    <property type="nucleotide sequence ID" value="NC_055876.1"/>
</dbReference>
<dbReference type="KEGG" id="vg:65129306"/>
<proteinExistence type="predicted"/>
<keyword evidence="2" id="KW-1185">Reference proteome</keyword>
<accession>A0A7M1RWL6</accession>
<name>A0A7M1RWL6_9CAUD</name>
<protein>
    <submittedName>
        <fullName evidence="1">Uncharacterized protein</fullName>
    </submittedName>
</protein>
<dbReference type="Proteomes" id="UP000593979">
    <property type="component" value="Segment"/>
</dbReference>
<organism evidence="1 2">
    <name type="scientific">uncultured phage cr11_1</name>
    <dbReference type="NCBI Taxonomy" id="2772067"/>
    <lineage>
        <taxon>Viruses</taxon>
        <taxon>Duplodnaviria</taxon>
        <taxon>Heunggongvirae</taxon>
        <taxon>Uroviricota</taxon>
        <taxon>Caudoviricetes</taxon>
        <taxon>Crassvirales</taxon>
        <taxon>Intestiviridae</taxon>
        <taxon>Crudevirinae</taxon>
        <taxon>Delmidovirus</taxon>
        <taxon>Delmidovirus splanchnicus</taxon>
    </lineage>
</organism>
<evidence type="ECO:0000313" key="1">
    <source>
        <dbReference type="EMBL" id="QOR58825.1"/>
    </source>
</evidence>
<dbReference type="GeneID" id="65129306"/>
<sequence length="130" mass="14541">MENTSDNIAAALVYEACPVCGNFMNELIVMNKTLTKKAAKEIEEANGKCIGYSKDACDSCSEHKDECVYAVAIDERFSEPNNPYRTGQIVGIKKDSDFVKAYEEFILETDNGVRYMYVDIQVGIKIGLFK</sequence>
<dbReference type="EMBL" id="MT774383">
    <property type="protein sequence ID" value="QOR58825.1"/>
    <property type="molecule type" value="Genomic_DNA"/>
</dbReference>
<evidence type="ECO:0000313" key="2">
    <source>
        <dbReference type="Proteomes" id="UP000593979"/>
    </source>
</evidence>
<reference evidence="1 2" key="1">
    <citation type="submission" date="2020-07" db="EMBL/GenBank/DDBJ databases">
        <title>Taxonomic proposal: Crassvirales, a new order of highly abundant and diverse bacterial viruses.</title>
        <authorList>
            <person name="Shkoporov A.N."/>
            <person name="Stockdale S.R."/>
            <person name="Guerin E."/>
            <person name="Ross R.P."/>
            <person name="Hill C."/>
        </authorList>
    </citation>
    <scope>NUCLEOTIDE SEQUENCE [LARGE SCALE GENOMIC DNA]</scope>
</reference>